<name>A0A1E3VFT7_9HYPH</name>
<dbReference type="Pfam" id="PF12276">
    <property type="entry name" value="DUF3617"/>
    <property type="match status" value="1"/>
</dbReference>
<gene>
    <name evidence="1" type="ORF">A8M32_05655</name>
</gene>
<dbReference type="Proteomes" id="UP000094342">
    <property type="component" value="Unassembled WGS sequence"/>
</dbReference>
<dbReference type="OrthoDB" id="8300591at2"/>
<evidence type="ECO:0000313" key="2">
    <source>
        <dbReference type="Proteomes" id="UP000094342"/>
    </source>
</evidence>
<evidence type="ECO:0000313" key="1">
    <source>
        <dbReference type="EMBL" id="ODR92307.1"/>
    </source>
</evidence>
<protein>
    <recommendedName>
        <fullName evidence="3">DUF3617 family protein</fullName>
    </recommendedName>
</protein>
<dbReference type="InterPro" id="IPR022061">
    <property type="entry name" value="DUF3617"/>
</dbReference>
<accession>A0A1E3VFT7</accession>
<organism evidence="1 2">
    <name type="scientific">Sinorhizobium alkalisoli</name>
    <dbReference type="NCBI Taxonomy" id="1752398"/>
    <lineage>
        <taxon>Bacteria</taxon>
        <taxon>Pseudomonadati</taxon>
        <taxon>Pseudomonadota</taxon>
        <taxon>Alphaproteobacteria</taxon>
        <taxon>Hyphomicrobiales</taxon>
        <taxon>Rhizobiaceae</taxon>
        <taxon>Sinorhizobium/Ensifer group</taxon>
        <taxon>Sinorhizobium</taxon>
    </lineage>
</organism>
<sequence length="200" mass="22013">MVRVGIILAPLDEINVGLLLETCSQRKRPPNGFGGAFMNDEKERHLHRILRLIAHAAVVTALSLGAASASEVPARKSGLWIVKSQDNPFANWSMCVNDKNNTFLNSDVWSNFKKECKVRSLTRSGNGYSLISNCNSSLTGDVRLIVDFSGDFRTAYTFKSTTEARGPSQQVDRQTITVSASFAGECPAGMRPGMKRMERQ</sequence>
<evidence type="ECO:0008006" key="3">
    <source>
        <dbReference type="Google" id="ProtNLM"/>
    </source>
</evidence>
<dbReference type="EMBL" id="LYBW01000045">
    <property type="protein sequence ID" value="ODR92307.1"/>
    <property type="molecule type" value="Genomic_DNA"/>
</dbReference>
<reference evidence="2" key="1">
    <citation type="submission" date="2016-05" db="EMBL/GenBank/DDBJ databases">
        <authorList>
            <person name="Li Y."/>
        </authorList>
    </citation>
    <scope>NUCLEOTIDE SEQUENCE [LARGE SCALE GENOMIC DNA]</scope>
    <source>
        <strain evidence="2">YIC4027</strain>
    </source>
</reference>
<comment type="caution">
    <text evidence="1">The sequence shown here is derived from an EMBL/GenBank/DDBJ whole genome shotgun (WGS) entry which is preliminary data.</text>
</comment>
<dbReference type="AlphaFoldDB" id="A0A1E3VFT7"/>
<proteinExistence type="predicted"/>
<dbReference type="RefSeq" id="WP_069457438.1">
    <property type="nucleotide sequence ID" value="NZ_CP034909.1"/>
</dbReference>
<keyword evidence="2" id="KW-1185">Reference proteome</keyword>